<evidence type="ECO:0000313" key="1">
    <source>
        <dbReference type="EMBL" id="TGN19967.1"/>
    </source>
</evidence>
<evidence type="ECO:0000313" key="2">
    <source>
        <dbReference type="Proteomes" id="UP000298058"/>
    </source>
</evidence>
<accession>A0A4R9M2K9</accession>
<protein>
    <submittedName>
        <fullName evidence="1">Uncharacterized protein</fullName>
    </submittedName>
</protein>
<reference evidence="1" key="1">
    <citation type="journal article" date="2019" name="PLoS Negl. Trop. Dis.">
        <title>Revisiting the worldwide diversity of Leptospira species in the environment.</title>
        <authorList>
            <person name="Vincent A.T."/>
            <person name="Schiettekatte O."/>
            <person name="Bourhy P."/>
            <person name="Veyrier F.J."/>
            <person name="Picardeau M."/>
        </authorList>
    </citation>
    <scope>NUCLEOTIDE SEQUENCE [LARGE SCALE GENOMIC DNA]</scope>
    <source>
        <strain evidence="1">201300427</strain>
    </source>
</reference>
<dbReference type="Proteomes" id="UP000298058">
    <property type="component" value="Unassembled WGS sequence"/>
</dbReference>
<comment type="caution">
    <text evidence="1">The sequence shown here is derived from an EMBL/GenBank/DDBJ whole genome shotgun (WGS) entry which is preliminary data.</text>
</comment>
<sequence>MPFSLNKGTITGKDVKSELKKVDETLVPLSLVASLNILSTSGSSSSTQRGVAKTCIGSYSDDSSPDFILPSPKDYTNVNLQGSVSIGNSQTWKTSVSLTESISVYPTLTSSSVTCYATSDALLATAITISTTSPFTLSSSTKAVSILCSTTSASDTSYTLSLNPRPNTSSTASSTSFSSVLSLEALFPAAVFKMVSGLKDSEIYTRESFEECKKNYERLGLTYAFLAGMAYQNISQCGGYNPPPAQVYVQASFCPLKPAGVFEI</sequence>
<name>A0A4R9M2K9_9LEPT</name>
<dbReference type="RefSeq" id="WP_135759685.1">
    <property type="nucleotide sequence ID" value="NZ_RQHW01000018.1"/>
</dbReference>
<gene>
    <name evidence="1" type="ORF">EHS15_06210</name>
</gene>
<dbReference type="AlphaFoldDB" id="A0A4R9M2K9"/>
<dbReference type="OrthoDB" id="9884192at2"/>
<organism evidence="1 2">
    <name type="scientific">Leptospira idonii</name>
    <dbReference type="NCBI Taxonomy" id="1193500"/>
    <lineage>
        <taxon>Bacteria</taxon>
        <taxon>Pseudomonadati</taxon>
        <taxon>Spirochaetota</taxon>
        <taxon>Spirochaetia</taxon>
        <taxon>Leptospirales</taxon>
        <taxon>Leptospiraceae</taxon>
        <taxon>Leptospira</taxon>
    </lineage>
</organism>
<dbReference type="EMBL" id="RQHW01000018">
    <property type="protein sequence ID" value="TGN19967.1"/>
    <property type="molecule type" value="Genomic_DNA"/>
</dbReference>
<keyword evidence="2" id="KW-1185">Reference proteome</keyword>
<proteinExistence type="predicted"/>